<dbReference type="InterPro" id="IPR050613">
    <property type="entry name" value="Sec_Metabolite_Reg"/>
</dbReference>
<keyword evidence="9" id="KW-1185">Reference proteome</keyword>
<evidence type="ECO:0000256" key="6">
    <source>
        <dbReference type="SAM" id="Phobius"/>
    </source>
</evidence>
<dbReference type="GO" id="GO:0008270">
    <property type="term" value="F:zinc ion binding"/>
    <property type="evidence" value="ECO:0007669"/>
    <property type="project" value="InterPro"/>
</dbReference>
<sequence length="635" mass="70593">MPKDHQKRATRQQPVSCRSCRSRKLRCNRELPCSNCASRGVPCELEDAVRPPAVPASSLESELLERVRKLERLAESQQVRQHEIVTQSHPTPVAPEAASPEIESLSSDIAYLEHKSFSNTLVFKNCPIGQIAKAPAYINRSTTSFEPVRCIWLPQYSDAKILVEKYVQDVDHIHHIVYTPSLSALLSTAYACLNVPNSATKHGGSFFLLFLGIFASATNSWTQSDCDRGLFSTCAEANAQAPLWVKALEDVLDITHRIMGVSIEGIQGVTIAAFVILSINHPSNAGSANLERTEMGRRLWWHLVASDWQAPARFDAAVSGVYHCHPRQMVVKKPLNLNDEDLVDGMSQDQKPLSCPTVMSYPLQRIRIAEIMLEIDTELQLFINDIPPFFSMTTTELEATYQLSPLRAISIVQQGFCLYSLTWSQRCRLHIPYFTRGFVELEYATSCDICLHSARQIIKTETLLSHSGLFTASRYKLLGPLTSVFMATVVVLFMNIIRRKSSTQRDILSGEIQDAIRIIENASQESETAAKFLESLMCVVSKHKVCKPAAQVKSAETCGDGAQVYDTIDTQAAVGSPPYMGNNGLGDMDIVHERPENGEDLSAYFNGLAQSFEQGVDVGSLDWDTMLSELERSLV</sequence>
<dbReference type="SMART" id="SM00066">
    <property type="entry name" value="GAL4"/>
    <property type="match status" value="1"/>
</dbReference>
<evidence type="ECO:0000256" key="5">
    <source>
        <dbReference type="ARBA" id="ARBA00023242"/>
    </source>
</evidence>
<comment type="caution">
    <text evidence="8">The sequence shown here is derived from an EMBL/GenBank/DDBJ whole genome shotgun (WGS) entry which is preliminary data.</text>
</comment>
<keyword evidence="6" id="KW-0812">Transmembrane</keyword>
<comment type="subcellular location">
    <subcellularLocation>
        <location evidence="1">Nucleus</location>
    </subcellularLocation>
</comment>
<dbReference type="AlphaFoldDB" id="A0A6V8HPY2"/>
<keyword evidence="4" id="KW-0804">Transcription</keyword>
<keyword evidence="2" id="KW-0805">Transcription regulation</keyword>
<gene>
    <name evidence="8" type="ORF">TCE0_060r19302</name>
</gene>
<dbReference type="InterPro" id="IPR036864">
    <property type="entry name" value="Zn2-C6_fun-type_DNA-bd_sf"/>
</dbReference>
<dbReference type="GO" id="GO:0003677">
    <property type="term" value="F:DNA binding"/>
    <property type="evidence" value="ECO:0007669"/>
    <property type="project" value="UniProtKB-KW"/>
</dbReference>
<dbReference type="EMBL" id="DF933856">
    <property type="protein sequence ID" value="GAM44018.1"/>
    <property type="molecule type" value="Genomic_DNA"/>
</dbReference>
<dbReference type="Proteomes" id="UP000053095">
    <property type="component" value="Unassembled WGS sequence"/>
</dbReference>
<reference evidence="9" key="1">
    <citation type="journal article" date="2015" name="Genome Announc.">
        <title>Draft genome sequence of Talaromyces cellulolyticus strain Y-94, a source of lignocellulosic biomass-degrading enzymes.</title>
        <authorList>
            <person name="Fujii T."/>
            <person name="Koike H."/>
            <person name="Sawayama S."/>
            <person name="Yano S."/>
            <person name="Inoue H."/>
        </authorList>
    </citation>
    <scope>NUCLEOTIDE SEQUENCE [LARGE SCALE GENOMIC DNA]</scope>
    <source>
        <strain evidence="9">Y-94</strain>
    </source>
</reference>
<evidence type="ECO:0000313" key="8">
    <source>
        <dbReference type="EMBL" id="GAM44018.1"/>
    </source>
</evidence>
<keyword evidence="6" id="KW-1133">Transmembrane helix</keyword>
<dbReference type="PROSITE" id="PS00463">
    <property type="entry name" value="ZN2_CY6_FUNGAL_1"/>
    <property type="match status" value="1"/>
</dbReference>
<evidence type="ECO:0000256" key="4">
    <source>
        <dbReference type="ARBA" id="ARBA00023163"/>
    </source>
</evidence>
<dbReference type="SUPFAM" id="SSF57701">
    <property type="entry name" value="Zn2/Cys6 DNA-binding domain"/>
    <property type="match status" value="1"/>
</dbReference>
<dbReference type="GO" id="GO:0005634">
    <property type="term" value="C:nucleus"/>
    <property type="evidence" value="ECO:0007669"/>
    <property type="project" value="UniProtKB-SubCell"/>
</dbReference>
<dbReference type="CDD" id="cd12148">
    <property type="entry name" value="fungal_TF_MHR"/>
    <property type="match status" value="1"/>
</dbReference>
<accession>A0A6V8HPY2</accession>
<organism evidence="8 9">
    <name type="scientific">Talaromyces pinophilus</name>
    <name type="common">Penicillium pinophilum</name>
    <dbReference type="NCBI Taxonomy" id="128442"/>
    <lineage>
        <taxon>Eukaryota</taxon>
        <taxon>Fungi</taxon>
        <taxon>Dikarya</taxon>
        <taxon>Ascomycota</taxon>
        <taxon>Pezizomycotina</taxon>
        <taxon>Eurotiomycetes</taxon>
        <taxon>Eurotiomycetidae</taxon>
        <taxon>Eurotiales</taxon>
        <taxon>Trichocomaceae</taxon>
        <taxon>Talaromyces</taxon>
        <taxon>Talaromyces sect. Talaromyces</taxon>
    </lineage>
</organism>
<dbReference type="CDD" id="cd00067">
    <property type="entry name" value="GAL4"/>
    <property type="match status" value="1"/>
</dbReference>
<name>A0A6V8HPY2_TALPI</name>
<feature type="transmembrane region" description="Helical" evidence="6">
    <location>
        <begin position="477"/>
        <end position="497"/>
    </location>
</feature>
<evidence type="ECO:0000256" key="2">
    <source>
        <dbReference type="ARBA" id="ARBA00023015"/>
    </source>
</evidence>
<dbReference type="Gene3D" id="4.10.240.10">
    <property type="entry name" value="Zn(2)-C6 fungal-type DNA-binding domain"/>
    <property type="match status" value="1"/>
</dbReference>
<dbReference type="GO" id="GO:0000981">
    <property type="term" value="F:DNA-binding transcription factor activity, RNA polymerase II-specific"/>
    <property type="evidence" value="ECO:0007669"/>
    <property type="project" value="InterPro"/>
</dbReference>
<proteinExistence type="predicted"/>
<protein>
    <recommendedName>
        <fullName evidence="7">Zn(2)-C6 fungal-type domain-containing protein</fullName>
    </recommendedName>
</protein>
<dbReference type="PANTHER" id="PTHR31001">
    <property type="entry name" value="UNCHARACTERIZED TRANSCRIPTIONAL REGULATORY PROTEIN"/>
    <property type="match status" value="1"/>
</dbReference>
<keyword evidence="6" id="KW-0472">Membrane</keyword>
<feature type="domain" description="Zn(2)-C6 fungal-type" evidence="7">
    <location>
        <begin position="16"/>
        <end position="45"/>
    </location>
</feature>
<evidence type="ECO:0000256" key="3">
    <source>
        <dbReference type="ARBA" id="ARBA00023125"/>
    </source>
</evidence>
<dbReference type="PROSITE" id="PS50048">
    <property type="entry name" value="ZN2_CY6_FUNGAL_2"/>
    <property type="match status" value="1"/>
</dbReference>
<evidence type="ECO:0000259" key="7">
    <source>
        <dbReference type="PROSITE" id="PS50048"/>
    </source>
</evidence>
<keyword evidence="3" id="KW-0238">DNA-binding</keyword>
<evidence type="ECO:0000256" key="1">
    <source>
        <dbReference type="ARBA" id="ARBA00004123"/>
    </source>
</evidence>
<evidence type="ECO:0000313" key="9">
    <source>
        <dbReference type="Proteomes" id="UP000053095"/>
    </source>
</evidence>
<dbReference type="PANTHER" id="PTHR31001:SF90">
    <property type="entry name" value="CENTROMERE DNA-BINDING PROTEIN COMPLEX CBF3 SUBUNIT B"/>
    <property type="match status" value="1"/>
</dbReference>
<dbReference type="Pfam" id="PF00172">
    <property type="entry name" value="Zn_clus"/>
    <property type="match status" value="1"/>
</dbReference>
<dbReference type="InterPro" id="IPR001138">
    <property type="entry name" value="Zn2Cys6_DnaBD"/>
</dbReference>
<keyword evidence="5" id="KW-0539">Nucleus</keyword>